<dbReference type="Gene3D" id="1.10.630.10">
    <property type="entry name" value="Cytochrome P450"/>
    <property type="match status" value="1"/>
</dbReference>
<proteinExistence type="inferred from homology"/>
<dbReference type="STRING" id="36166.T1H2T4"/>
<dbReference type="InterPro" id="IPR036396">
    <property type="entry name" value="Cyt_P450_sf"/>
</dbReference>
<dbReference type="GO" id="GO:0020037">
    <property type="term" value="F:heme binding"/>
    <property type="evidence" value="ECO:0007669"/>
    <property type="project" value="InterPro"/>
</dbReference>
<keyword evidence="3 8" id="KW-0349">Heme</keyword>
<dbReference type="GO" id="GO:0004497">
    <property type="term" value="F:monooxygenase activity"/>
    <property type="evidence" value="ECO:0007669"/>
    <property type="project" value="UniProtKB-KW"/>
</dbReference>
<evidence type="ECO:0000256" key="1">
    <source>
        <dbReference type="ARBA" id="ARBA00001971"/>
    </source>
</evidence>
<dbReference type="GO" id="GO:0016705">
    <property type="term" value="F:oxidoreductase activity, acting on paired donors, with incorporation or reduction of molecular oxygen"/>
    <property type="evidence" value="ECO:0007669"/>
    <property type="project" value="InterPro"/>
</dbReference>
<comment type="similarity">
    <text evidence="2 8">Belongs to the cytochrome P450 family.</text>
</comment>
<keyword evidence="4 8" id="KW-0479">Metal-binding</keyword>
<dbReference type="EMBL" id="CAQQ02178366">
    <property type="status" value="NOT_ANNOTATED_CDS"/>
    <property type="molecule type" value="Genomic_DNA"/>
</dbReference>
<dbReference type="InterPro" id="IPR017972">
    <property type="entry name" value="Cyt_P450_CS"/>
</dbReference>
<reference evidence="9" key="2">
    <citation type="submission" date="2015-06" db="UniProtKB">
        <authorList>
            <consortium name="EnsemblMetazoa"/>
        </authorList>
    </citation>
    <scope>IDENTIFICATION</scope>
</reference>
<dbReference type="PROSITE" id="PS00086">
    <property type="entry name" value="CYTOCHROME_P450"/>
    <property type="match status" value="1"/>
</dbReference>
<dbReference type="EMBL" id="CAQQ02178367">
    <property type="status" value="NOT_ANNOTATED_CDS"/>
    <property type="molecule type" value="Genomic_DNA"/>
</dbReference>
<dbReference type="EnsemblMetazoa" id="MESCA010539-RA">
    <property type="protein sequence ID" value="MESCA010539-PA"/>
    <property type="gene ID" value="MESCA010539"/>
</dbReference>
<name>T1H2T4_MEGSC</name>
<dbReference type="Proteomes" id="UP000015102">
    <property type="component" value="Unassembled WGS sequence"/>
</dbReference>
<sequence>MDLALREAYTLKHTNVVTQNMIACRLEKNFVDALSFKPERWLNRKNSINPYLVLPFGHGMRACIARRMAEQNILIVRNYEIKWIGRNDMNVRTVLINKPDKPVNVILKSRNN</sequence>
<reference evidence="10" key="1">
    <citation type="submission" date="2013-02" db="EMBL/GenBank/DDBJ databases">
        <authorList>
            <person name="Hughes D."/>
        </authorList>
    </citation>
    <scope>NUCLEOTIDE SEQUENCE</scope>
    <source>
        <strain>Durham</strain>
        <strain evidence="10">NC isolate 2 -- Noor lab</strain>
    </source>
</reference>
<evidence type="ECO:0008006" key="11">
    <source>
        <dbReference type="Google" id="ProtNLM"/>
    </source>
</evidence>
<keyword evidence="10" id="KW-1185">Reference proteome</keyword>
<keyword evidence="5 8" id="KW-0560">Oxidoreductase</keyword>
<dbReference type="PANTHER" id="PTHR24279">
    <property type="entry name" value="CYTOCHROME P450"/>
    <property type="match status" value="1"/>
</dbReference>
<dbReference type="InterPro" id="IPR050479">
    <property type="entry name" value="CYP11_CYP27_families"/>
</dbReference>
<accession>T1H2T4</accession>
<dbReference type="PANTHER" id="PTHR24279:SF120">
    <property type="entry name" value="CYTOCHROME P450"/>
    <property type="match status" value="1"/>
</dbReference>
<keyword evidence="7 8" id="KW-0503">Monooxygenase</keyword>
<dbReference type="Pfam" id="PF00067">
    <property type="entry name" value="p450"/>
    <property type="match status" value="1"/>
</dbReference>
<protein>
    <recommendedName>
        <fullName evidence="11">Cytochrome P450</fullName>
    </recommendedName>
</protein>
<evidence type="ECO:0000256" key="8">
    <source>
        <dbReference type="RuleBase" id="RU000461"/>
    </source>
</evidence>
<dbReference type="GO" id="GO:0005506">
    <property type="term" value="F:iron ion binding"/>
    <property type="evidence" value="ECO:0007669"/>
    <property type="project" value="InterPro"/>
</dbReference>
<evidence type="ECO:0000256" key="3">
    <source>
        <dbReference type="ARBA" id="ARBA00022617"/>
    </source>
</evidence>
<keyword evidence="6 8" id="KW-0408">Iron</keyword>
<dbReference type="InterPro" id="IPR001128">
    <property type="entry name" value="Cyt_P450"/>
</dbReference>
<evidence type="ECO:0000256" key="2">
    <source>
        <dbReference type="ARBA" id="ARBA00010617"/>
    </source>
</evidence>
<evidence type="ECO:0000256" key="6">
    <source>
        <dbReference type="ARBA" id="ARBA00023004"/>
    </source>
</evidence>
<evidence type="ECO:0000256" key="4">
    <source>
        <dbReference type="ARBA" id="ARBA00022723"/>
    </source>
</evidence>
<evidence type="ECO:0000256" key="5">
    <source>
        <dbReference type="ARBA" id="ARBA00023002"/>
    </source>
</evidence>
<evidence type="ECO:0000313" key="10">
    <source>
        <dbReference type="Proteomes" id="UP000015102"/>
    </source>
</evidence>
<evidence type="ECO:0000313" key="9">
    <source>
        <dbReference type="EnsemblMetazoa" id="MESCA010539-PA"/>
    </source>
</evidence>
<comment type="cofactor">
    <cofactor evidence="1">
        <name>heme</name>
        <dbReference type="ChEBI" id="CHEBI:30413"/>
    </cofactor>
</comment>
<dbReference type="AlphaFoldDB" id="T1H2T4"/>
<evidence type="ECO:0000256" key="7">
    <source>
        <dbReference type="ARBA" id="ARBA00023033"/>
    </source>
</evidence>
<dbReference type="SUPFAM" id="SSF48264">
    <property type="entry name" value="Cytochrome P450"/>
    <property type="match status" value="1"/>
</dbReference>
<organism evidence="9 10">
    <name type="scientific">Megaselia scalaris</name>
    <name type="common">Humpbacked fly</name>
    <name type="synonym">Phora scalaris</name>
    <dbReference type="NCBI Taxonomy" id="36166"/>
    <lineage>
        <taxon>Eukaryota</taxon>
        <taxon>Metazoa</taxon>
        <taxon>Ecdysozoa</taxon>
        <taxon>Arthropoda</taxon>
        <taxon>Hexapoda</taxon>
        <taxon>Insecta</taxon>
        <taxon>Pterygota</taxon>
        <taxon>Neoptera</taxon>
        <taxon>Endopterygota</taxon>
        <taxon>Diptera</taxon>
        <taxon>Brachycera</taxon>
        <taxon>Muscomorpha</taxon>
        <taxon>Platypezoidea</taxon>
        <taxon>Phoridae</taxon>
        <taxon>Megaseliini</taxon>
        <taxon>Megaselia</taxon>
    </lineage>
</organism>
<dbReference type="HOGENOM" id="CLU_2148717_0_0_1"/>